<dbReference type="EMBL" id="DSUT01000159">
    <property type="protein sequence ID" value="HGK28801.1"/>
    <property type="molecule type" value="Genomic_DNA"/>
</dbReference>
<dbReference type="Gene3D" id="2.130.10.80">
    <property type="entry name" value="Galactose oxidase/kelch, beta-propeller"/>
    <property type="match status" value="1"/>
</dbReference>
<dbReference type="NCBIfam" id="TIGR04183">
    <property type="entry name" value="Por_Secre_tail"/>
    <property type="match status" value="1"/>
</dbReference>
<evidence type="ECO:0000259" key="5">
    <source>
        <dbReference type="Pfam" id="PF01364"/>
    </source>
</evidence>
<evidence type="ECO:0000256" key="1">
    <source>
        <dbReference type="ARBA" id="ARBA00022441"/>
    </source>
</evidence>
<name>A0A7C4GG43_UNCW3</name>
<feature type="chain" id="PRO_5027619525" evidence="4">
    <location>
        <begin position="18"/>
        <end position="1816"/>
    </location>
</feature>
<evidence type="ECO:0000256" key="4">
    <source>
        <dbReference type="SAM" id="SignalP"/>
    </source>
</evidence>
<dbReference type="SUPFAM" id="SSF50965">
    <property type="entry name" value="Galactose oxidase, central domain"/>
    <property type="match status" value="1"/>
</dbReference>
<organism evidence="6">
    <name type="scientific">candidate division WOR-3 bacterium</name>
    <dbReference type="NCBI Taxonomy" id="2052148"/>
    <lineage>
        <taxon>Bacteria</taxon>
        <taxon>Bacteria division WOR-3</taxon>
    </lineage>
</organism>
<reference evidence="6" key="1">
    <citation type="journal article" date="2020" name="mSystems">
        <title>Genome- and Community-Level Interaction Insights into Carbon Utilization and Element Cycling Functions of Hydrothermarchaeota in Hydrothermal Sediment.</title>
        <authorList>
            <person name="Zhou Z."/>
            <person name="Liu Y."/>
            <person name="Xu W."/>
            <person name="Pan J."/>
            <person name="Luo Z.H."/>
            <person name="Li M."/>
        </authorList>
    </citation>
    <scope>NUCLEOTIDE SEQUENCE [LARGE SCALE GENOMIC DNA]</scope>
    <source>
        <strain evidence="6">SpSt-488</strain>
    </source>
</reference>
<evidence type="ECO:0000256" key="3">
    <source>
        <dbReference type="ARBA" id="ARBA00022737"/>
    </source>
</evidence>
<dbReference type="InterPro" id="IPR026444">
    <property type="entry name" value="Secre_tail"/>
</dbReference>
<evidence type="ECO:0000256" key="2">
    <source>
        <dbReference type="ARBA" id="ARBA00022729"/>
    </source>
</evidence>
<keyword evidence="1" id="KW-0880">Kelch repeat</keyword>
<dbReference type="InterPro" id="IPR029030">
    <property type="entry name" value="Caspase-like_dom_sf"/>
</dbReference>
<dbReference type="Gene3D" id="2.60.40.10">
    <property type="entry name" value="Immunoglobulins"/>
    <property type="match status" value="5"/>
</dbReference>
<keyword evidence="3" id="KW-0677">Repeat</keyword>
<dbReference type="Gene3D" id="3.40.50.10390">
    <property type="entry name" value="Gingipain r, domain 1"/>
    <property type="match status" value="1"/>
</dbReference>
<dbReference type="PANTHER" id="PTHR24412">
    <property type="entry name" value="KELCH PROTEIN"/>
    <property type="match status" value="1"/>
</dbReference>
<dbReference type="InterPro" id="IPR001769">
    <property type="entry name" value="Gingipain"/>
</dbReference>
<evidence type="ECO:0000313" key="6">
    <source>
        <dbReference type="EMBL" id="HGK28801.1"/>
    </source>
</evidence>
<dbReference type="InterPro" id="IPR015915">
    <property type="entry name" value="Kelch-typ_b-propeller"/>
</dbReference>
<dbReference type="Pfam" id="PF01364">
    <property type="entry name" value="Peptidase_C25"/>
    <property type="match status" value="1"/>
</dbReference>
<sequence>MRILVLVLAILPGTLSAQTWSADLRFPPELIQTEEFNYDNVSWSMVTARPDARLERQRVAVGYQAEPGKPRLPFWSVTLVIPQGMRVAGVEVVPGPEVTIPLSRPVFPAQPPVPFSQSALPKMTMPEADAYSAAVWPQARYSVSPVGVKSGFRLVTVDLYPLRLESGALMLATSVGVRVRYEPDPAAEPARLTSRQLELFGADVRALVANPDDVSRYAPEVRAADFGEFDCVIVTSDALVNDFQPLVNWHNRKGWYTVVRTVSWINSNYSGRDTQEKIRNFVRDYFTNRGMTWLLLGGDNGVVPARQARAIVGSYTGDIPCDLYYADLQWSWDGNNNNIFGEASVDTVDLYYDLYVGRASVDNSTQVQTFVNKVITHETNPPTDYLRRILLVDALLWSGYDHQQSNDSIANITPAGWTDRFFHDPPGTTAVRDSLNNGFQFCHMVGHGNDVGIYNGSTAFYGNGVISGHNNGSRVGLINSIACYPGNFEYSDCLAENSHNCATGGALAVIMNSRYGWGTPPVIGPSEKLDIRFYDYFFNRDTMPIGVTHAASKEVHRSLAINQQVWRWCYYELNLFADPLLMMYENVPAALTQQFTTPIPTGSQNYTVRVLSGGTPVVRALVCLSKGSEVYTRGFTDASGYVTLSINPTTAGWMYINATAANYLPRLDSAQVIVANLDAGCYRIIAPSGTVDSGTSVQPRAMVRNYSLVTLTNLPVRFNIGSVYSQTVTVPSLAAGDSVQVTFPNWSARPGNFALRCSTRLTGDVNSNNDHSDGALFVRYRDVGTVSITVPSPVDSGASVPIVATLRNYGNVNESFNVRLTISGTGYDQTRSKVLNAGQQDTAVFPNWTALQRGTRTVACSTQLAGDMQGSNNRATASVVVNVRDVRAAAILSPVGMVDSTGTVAVQARVRNTGTTTESFSVLFRIAGPASYSDMKNVNNLAAGDSVLVDFANWTCGARGSYTTACSTRLATDQNPNNDRLTGSFSVRVRDAAAVAVVAPAASVDSGTMSPVRAAVANLSSENFTVRVFMRIGTFYFDSVDAFITAGRTDTVSLPNWVARAPRGVYTVKCSVYVAGDQTSSNNTVQSQTSIQVHDVGTVAILAPTGQVDSGAVRTPSARVRNYGTAVESFSVRFSITDGYSQTVALSLNPGAESLVTFPAWSANTVGAFTTRCSTLLGGDAYPANNRQSGTVAVSGSDVGIAALVAPGLQADPGPVIPIVRVANYSPSGQSFWSWFAITTESGTPVYRDSAFVSALGPDSMRNVSFGVWNAVAGRYSIRCSVGLGDHNPGNDTLRSSCLVVTHDVGVVAVVSPSGTMRPITITPIVRIRSWSDGVENFPVYVAIIDSITGDTAYVGSSLVTGLQPGQTKEQRFDAWNSRIGFFRVVAWSGLGQDVNPVNDTMVAETKVTPGEIGWQRRADLPLGTAPVKAGGALTALEGRIFALKGNKTNEFYQYDIATNAWSALPSVPLGASGRQVGKSGCLTTDGSRYIYVLKGNKSTEFWRFDVQYQSWSDMAALPTGSGAPKGGTGIAFVRQGDSSWIYCLKGSTTWEFYRYSVEANTWTARAQAPSGPSGKKFKSGSALCAAGSDHLLALKSATTEFYAYDIASDAWTARAGLPAMSRTGKKIKAKDGAALSAVNPNTIYAFSGGNRDFFFLYNDSLNSWAELAPLPLGSSGKKPKSGAALAGLGKQVWALKGNKTLEFWVYTPDTMLLFAPPVPARSGVMAEAQSLGRGSMTLVPNPLRGGRGALEFTLPAPGPVLVCITDVGGRTVLRQSFAAGRSGVVPLDLSRLASGVYLVKVESGSTRMSAKLVLQ</sequence>
<dbReference type="Gene3D" id="2.120.10.80">
    <property type="entry name" value="Kelch-type beta propeller"/>
    <property type="match status" value="1"/>
</dbReference>
<feature type="domain" description="Gingipain" evidence="5">
    <location>
        <begin position="232"/>
        <end position="583"/>
    </location>
</feature>
<dbReference type="InterPro" id="IPR038490">
    <property type="entry name" value="Gingipain_propep_sf"/>
</dbReference>
<proteinExistence type="predicted"/>
<dbReference type="InterPro" id="IPR011043">
    <property type="entry name" value="Gal_Oxase/kelch_b-propeller"/>
</dbReference>
<dbReference type="InterPro" id="IPR013783">
    <property type="entry name" value="Ig-like_fold"/>
</dbReference>
<dbReference type="PANTHER" id="PTHR24412:SF489">
    <property type="entry name" value="RING FINGER DOMAIN AND KELCH REPEAT-CONTAINING PROTEIN DDB_G0271372"/>
    <property type="match status" value="1"/>
</dbReference>
<comment type="caution">
    <text evidence="6">The sequence shown here is derived from an EMBL/GenBank/DDBJ whole genome shotgun (WGS) entry which is preliminary data.</text>
</comment>
<gene>
    <name evidence="6" type="ORF">ENS41_07630</name>
</gene>
<dbReference type="InterPro" id="IPR037293">
    <property type="entry name" value="Gal_Oxidase_central_sf"/>
</dbReference>
<dbReference type="GO" id="GO:0008234">
    <property type="term" value="F:cysteine-type peptidase activity"/>
    <property type="evidence" value="ECO:0007669"/>
    <property type="project" value="InterPro"/>
</dbReference>
<protein>
    <submittedName>
        <fullName evidence="6">T9SS type A sorting domain-containing protein</fullName>
    </submittedName>
</protein>
<dbReference type="SUPFAM" id="SSF52129">
    <property type="entry name" value="Caspase-like"/>
    <property type="match status" value="1"/>
</dbReference>
<dbReference type="Gene3D" id="3.40.50.1460">
    <property type="match status" value="1"/>
</dbReference>
<dbReference type="Gene3D" id="2.60.40.3800">
    <property type="match status" value="1"/>
</dbReference>
<dbReference type="InterPro" id="IPR029031">
    <property type="entry name" value="Gingipain_N_sf"/>
</dbReference>
<feature type="signal peptide" evidence="4">
    <location>
        <begin position="1"/>
        <end position="17"/>
    </location>
</feature>
<keyword evidence="2 4" id="KW-0732">Signal</keyword>
<accession>A0A7C4GG43</accession>
<dbReference type="GO" id="GO:0006508">
    <property type="term" value="P:proteolysis"/>
    <property type="evidence" value="ECO:0007669"/>
    <property type="project" value="InterPro"/>
</dbReference>